<name>A0A1M2VSD6_TRAPU</name>
<dbReference type="PANTHER" id="PTHR33112:SF16">
    <property type="entry name" value="HETEROKARYON INCOMPATIBILITY DOMAIN-CONTAINING PROTEIN"/>
    <property type="match status" value="1"/>
</dbReference>
<dbReference type="OMA" id="WIYVHFT"/>
<protein>
    <recommendedName>
        <fullName evidence="1">Heterokaryon incompatibility domain-containing protein</fullName>
    </recommendedName>
</protein>
<evidence type="ECO:0000259" key="1">
    <source>
        <dbReference type="Pfam" id="PF06985"/>
    </source>
</evidence>
<dbReference type="InterPro" id="IPR010730">
    <property type="entry name" value="HET"/>
</dbReference>
<dbReference type="Pfam" id="PF06985">
    <property type="entry name" value="HET"/>
    <property type="match status" value="1"/>
</dbReference>
<proteinExistence type="predicted"/>
<dbReference type="PANTHER" id="PTHR33112">
    <property type="entry name" value="DOMAIN PROTEIN, PUTATIVE-RELATED"/>
    <property type="match status" value="1"/>
</dbReference>
<dbReference type="EMBL" id="MNAD01000777">
    <property type="protein sequence ID" value="OJT10402.1"/>
    <property type="molecule type" value="Genomic_DNA"/>
</dbReference>
<evidence type="ECO:0000313" key="2">
    <source>
        <dbReference type="EMBL" id="OJT10402.1"/>
    </source>
</evidence>
<dbReference type="OrthoDB" id="5125733at2759"/>
<comment type="caution">
    <text evidence="2">The sequence shown here is derived from an EMBL/GenBank/DDBJ whole genome shotgun (WGS) entry which is preliminary data.</text>
</comment>
<dbReference type="Proteomes" id="UP000184267">
    <property type="component" value="Unassembled WGS sequence"/>
</dbReference>
<dbReference type="STRING" id="154538.A0A1M2VSD6"/>
<dbReference type="AlphaFoldDB" id="A0A1M2VSD6"/>
<evidence type="ECO:0000313" key="3">
    <source>
        <dbReference type="Proteomes" id="UP000184267"/>
    </source>
</evidence>
<feature type="domain" description="Heterokaryon incompatibility" evidence="1">
    <location>
        <begin position="216"/>
        <end position="393"/>
    </location>
</feature>
<reference evidence="2 3" key="1">
    <citation type="submission" date="2016-10" db="EMBL/GenBank/DDBJ databases">
        <title>Genome sequence of the basidiomycete white-rot fungus Trametes pubescens.</title>
        <authorList>
            <person name="Makela M.R."/>
            <person name="Granchi Z."/>
            <person name="Peng M."/>
            <person name="De Vries R.P."/>
            <person name="Grigoriev I."/>
            <person name="Riley R."/>
            <person name="Hilden K."/>
        </authorList>
    </citation>
    <scope>NUCLEOTIDE SEQUENCE [LARGE SCALE GENOMIC DNA]</scope>
    <source>
        <strain evidence="2 3">FBCC735</strain>
    </source>
</reference>
<organism evidence="2 3">
    <name type="scientific">Trametes pubescens</name>
    <name type="common">White-rot fungus</name>
    <dbReference type="NCBI Taxonomy" id="154538"/>
    <lineage>
        <taxon>Eukaryota</taxon>
        <taxon>Fungi</taxon>
        <taxon>Dikarya</taxon>
        <taxon>Basidiomycota</taxon>
        <taxon>Agaricomycotina</taxon>
        <taxon>Agaricomycetes</taxon>
        <taxon>Polyporales</taxon>
        <taxon>Polyporaceae</taxon>
        <taxon>Trametes</taxon>
    </lineage>
</organism>
<gene>
    <name evidence="2" type="ORF">TRAPUB_13094</name>
</gene>
<keyword evidence="3" id="KW-1185">Reference proteome</keyword>
<accession>A0A1M2VSD6</accession>
<sequence>MDITLFELPFFPEGSSLSELPFFCEDSVENSFLPPRPSTVCDACWEGPFAMHLGLPLVSPRNGQLYRRWLKEISYSTSLAKLQSRADGGCAWCRLVLRHASAYNSSYNERVTITVKGSSHTSDEDSDQSQSFQKLTVHVNNPAAAYIRARSPLRDVGSPRALAFARQHLDECVQGHEQCCTSSATSPGPRLPTRLLDCTDLARPRLIPTSGGRGEYLALSYVWGGDQVHKTTKANISTYEDSIVPSLLPRTIRDAIYVTHTLGFRWLWVDSLCIVQDSDEDKRREISRMHHIYRYARLTIMAGSATDVRAGFLQERPPPDINPHDQWAPVALPFICPLRPTAPTPFIGRPEDRSATRPQVGTVFVAPVYSEISARDYSFSLGRMATRAWCMQEYLMSPRALIFTPATLLFRCLSPVQGVGNSVYRIWNDPQLPNSLFLSGLAAPGPAAEPDPKTRKDVHTAWMAVVENYTRRAASDESDKLVACAAVAEQFHHVLGSEYLAGLWRSDLLLAQLLWAADKEQARSLGHRHTRPTAYRAPSWSWAAIDGATNHRYSMADLPTVALAEVAECWVTREDPALPFGRAKGGALVLRGTPIPFRGGHADRDANFWGVPLPSFDKVWPCQWQRAPGGLVPDKEDDAYWTDPRNFASVTMDCDVDELPELWLVPLVWQTRSDGDSQVHGIVLELAQAPPSNSSGPPPEKTRFRRIGHFYTIVRRDSGPHSLWDPLLRAVKGRGHPWTDMVIV</sequence>